<dbReference type="SUPFAM" id="SSF53335">
    <property type="entry name" value="S-adenosyl-L-methionine-dependent methyltransferases"/>
    <property type="match status" value="1"/>
</dbReference>
<feature type="compositionally biased region" description="Polar residues" evidence="1">
    <location>
        <begin position="809"/>
        <end position="818"/>
    </location>
</feature>
<reference evidence="3 4" key="1">
    <citation type="submission" date="2014-04" db="EMBL/GenBank/DDBJ databases">
        <authorList>
            <consortium name="DOE Joint Genome Institute"/>
            <person name="Kuo A."/>
            <person name="Kohler A."/>
            <person name="Nagy L.G."/>
            <person name="Floudas D."/>
            <person name="Copeland A."/>
            <person name="Barry K.W."/>
            <person name="Cichocki N."/>
            <person name="Veneault-Fourrey C."/>
            <person name="LaButti K."/>
            <person name="Lindquist E.A."/>
            <person name="Lipzen A."/>
            <person name="Lundell T."/>
            <person name="Morin E."/>
            <person name="Murat C."/>
            <person name="Sun H."/>
            <person name="Tunlid A."/>
            <person name="Henrissat B."/>
            <person name="Grigoriev I.V."/>
            <person name="Hibbett D.S."/>
            <person name="Martin F."/>
            <person name="Nordberg H.P."/>
            <person name="Cantor M.N."/>
            <person name="Hua S.X."/>
        </authorList>
    </citation>
    <scope>NUCLEOTIDE SEQUENCE [LARGE SCALE GENOMIC DNA]</scope>
    <source>
        <strain evidence="3 4">LaAM-08-1</strain>
    </source>
</reference>
<dbReference type="PANTHER" id="PTHR43591">
    <property type="entry name" value="METHYLTRANSFERASE"/>
    <property type="match status" value="1"/>
</dbReference>
<feature type="compositionally biased region" description="Polar residues" evidence="1">
    <location>
        <begin position="832"/>
        <end position="843"/>
    </location>
</feature>
<feature type="compositionally biased region" description="Polar residues" evidence="1">
    <location>
        <begin position="574"/>
        <end position="594"/>
    </location>
</feature>
<proteinExistence type="predicted"/>
<feature type="compositionally biased region" description="Polar residues" evidence="1">
    <location>
        <begin position="702"/>
        <end position="723"/>
    </location>
</feature>
<dbReference type="CDD" id="cd02440">
    <property type="entry name" value="AdoMet_MTases"/>
    <property type="match status" value="1"/>
</dbReference>
<feature type="compositionally biased region" description="Basic and acidic residues" evidence="1">
    <location>
        <begin position="298"/>
        <end position="308"/>
    </location>
</feature>
<feature type="region of interest" description="Disordered" evidence="1">
    <location>
        <begin position="800"/>
        <end position="854"/>
    </location>
</feature>
<feature type="compositionally biased region" description="Low complexity" evidence="1">
    <location>
        <begin position="597"/>
        <end position="609"/>
    </location>
</feature>
<dbReference type="EMBL" id="KN838581">
    <property type="protein sequence ID" value="KIK03361.1"/>
    <property type="molecule type" value="Genomic_DNA"/>
</dbReference>
<feature type="compositionally biased region" description="Basic and acidic residues" evidence="1">
    <location>
        <begin position="195"/>
        <end position="214"/>
    </location>
</feature>
<keyword evidence="4" id="KW-1185">Reference proteome</keyword>
<dbReference type="HOGENOM" id="CLU_007642_0_0_1"/>
<evidence type="ECO:0000259" key="2">
    <source>
        <dbReference type="Pfam" id="PF13649"/>
    </source>
</evidence>
<feature type="region of interest" description="Disordered" evidence="1">
    <location>
        <begin position="1051"/>
        <end position="1145"/>
    </location>
</feature>
<feature type="compositionally biased region" description="Polar residues" evidence="1">
    <location>
        <begin position="185"/>
        <end position="194"/>
    </location>
</feature>
<feature type="compositionally biased region" description="Polar residues" evidence="1">
    <location>
        <begin position="1084"/>
        <end position="1105"/>
    </location>
</feature>
<feature type="compositionally biased region" description="Polar residues" evidence="1">
    <location>
        <begin position="101"/>
        <end position="113"/>
    </location>
</feature>
<evidence type="ECO:0000256" key="1">
    <source>
        <dbReference type="SAM" id="MobiDB-lite"/>
    </source>
</evidence>
<feature type="compositionally biased region" description="Basic residues" evidence="1">
    <location>
        <begin position="282"/>
        <end position="296"/>
    </location>
</feature>
<feature type="region of interest" description="Disordered" evidence="1">
    <location>
        <begin position="685"/>
        <end position="751"/>
    </location>
</feature>
<reference evidence="4" key="2">
    <citation type="submission" date="2015-01" db="EMBL/GenBank/DDBJ databases">
        <title>Evolutionary Origins and Diversification of the Mycorrhizal Mutualists.</title>
        <authorList>
            <consortium name="DOE Joint Genome Institute"/>
            <consortium name="Mycorrhizal Genomics Consortium"/>
            <person name="Kohler A."/>
            <person name="Kuo A."/>
            <person name="Nagy L.G."/>
            <person name="Floudas D."/>
            <person name="Copeland A."/>
            <person name="Barry K.W."/>
            <person name="Cichocki N."/>
            <person name="Veneault-Fourrey C."/>
            <person name="LaButti K."/>
            <person name="Lindquist E.A."/>
            <person name="Lipzen A."/>
            <person name="Lundell T."/>
            <person name="Morin E."/>
            <person name="Murat C."/>
            <person name="Riley R."/>
            <person name="Ohm R."/>
            <person name="Sun H."/>
            <person name="Tunlid A."/>
            <person name="Henrissat B."/>
            <person name="Grigoriev I.V."/>
            <person name="Hibbett D.S."/>
            <person name="Martin F."/>
        </authorList>
    </citation>
    <scope>NUCLEOTIDE SEQUENCE [LARGE SCALE GENOMIC DNA]</scope>
    <source>
        <strain evidence="4">LaAM-08-1</strain>
    </source>
</reference>
<feature type="compositionally biased region" description="Low complexity" evidence="1">
    <location>
        <begin position="136"/>
        <end position="145"/>
    </location>
</feature>
<evidence type="ECO:0000313" key="4">
    <source>
        <dbReference type="Proteomes" id="UP000054477"/>
    </source>
</evidence>
<sequence>MEVVTPWDLHPPGTIPKEEVHWPPTSASTRSLPIRSAALSLISHRSMATGPTEEVTPWELHPAGTIPEEPTQGVTPLELHPVVSSEALKKTISTCSLPKSIAPSVTSHRSTATGPIEDVTPWELHQPGTIPEETFDTFASTSSSAPDEISGHEEDVTPSQGYSESPGEEFPLPQTIPPQPARSMTLPSRSTTTGPKEEVTPWELHPDPTSEQRLEPPPNLEVIGRSRISLQMTVAQLQEVMPWELHPVPSTQRGQKAPEPAARPSTSTATNKPPSDLDLVRRRSTNSKPHKARTHPHPTNESHQKDASSIKSFKAVTSSSSHAMHLPKTQATVPQMPSKSSSTEGKSSERAVYFVVKGARHTLSDGISPGQKHHAYPREVVPYPRSYEQEVIDLDVWETVFCQDICESLTWHVFETPPEKVLEIGCGTGTWILNCARSWKETKFVGLDIVPLFPNMRHIYPPDLEKRITWAQGNFLEGLPFPNGEFDFVHIKRIALGVPEDKWDALFDEISRVMKPGAAFEMIEEDLFFPGIPANSDEESDRESEIESPASRRNSVGATITNIGGEHTEEICETSCSWSPATPTTSTIPQSPLQLGSPAQSHSTSFSSSVKKDNGVAPTTPPDSPPTIITMVPPHSRSSNRPLLYVKTAKANHSPYGHLQLVGLGAPRNHSSLFGGSAISLMGSMGHASSETDSHLPKRPRSSSILNSTSPTMNDSNSPQNLRSPPVAESVNATGPSKAAPFLPRTLSKAPMNPRDHSLLEIIYNEMLACRFINISPLSLLATYLEYHFKDTRTHPPLQYTFPAMPVKSSDSSSVQRDANSDDSDLEEEGSPNRSQSYITRNSPGPDPHSIHDVDGQLSTQSILLHTSPYVTLDGARTPAYSPSTKAVFPKKNNDGKLEFNQRTKSRLPNQTLHIDLRTLNLHLAIRAREILACSESMWEWVLEYQAKVQAQKKLSRPRPTSFEASYPYISQTSIVSGNSFISTESTKSALLEITRDDFDYILSNFELDMQDKISLGHALKERFSWSVLSSSPSINRKAFDAACEKHDEWVAQQRQQTSSHSFRHVHNHHSSNTLSDSDKVSDNAINSREGTSMSMARNQSQIISSHPGEGESLKSTPLSHDATAHFASPSPTASAHSTVPSPTQRLSRSVRVFVAWKAKKCDITL</sequence>
<dbReference type="GO" id="GO:0008168">
    <property type="term" value="F:methyltransferase activity"/>
    <property type="evidence" value="ECO:0007669"/>
    <property type="project" value="TreeGrafter"/>
</dbReference>
<feature type="region of interest" description="Disordered" evidence="1">
    <location>
        <begin position="248"/>
        <end position="347"/>
    </location>
</feature>
<dbReference type="InterPro" id="IPR029063">
    <property type="entry name" value="SAM-dependent_MTases_sf"/>
</dbReference>
<feature type="compositionally biased region" description="Acidic residues" evidence="1">
    <location>
        <begin position="821"/>
        <end position="830"/>
    </location>
</feature>
<feature type="compositionally biased region" description="Low complexity" evidence="1">
    <location>
        <begin position="1125"/>
        <end position="1144"/>
    </location>
</feature>
<name>A0A0C9XEN5_9AGAR</name>
<protein>
    <recommendedName>
        <fullName evidence="2">Methyltransferase domain-containing protein</fullName>
    </recommendedName>
</protein>
<accession>A0A0C9XEN5</accession>
<dbReference type="Pfam" id="PF13649">
    <property type="entry name" value="Methyltransf_25"/>
    <property type="match status" value="1"/>
</dbReference>
<gene>
    <name evidence="3" type="ORF">K443DRAFT_676847</name>
</gene>
<dbReference type="PANTHER" id="PTHR43591:SF24">
    <property type="entry name" value="2-METHOXY-6-POLYPRENYL-1,4-BENZOQUINOL METHYLASE, MITOCHONDRIAL"/>
    <property type="match status" value="1"/>
</dbReference>
<dbReference type="Proteomes" id="UP000054477">
    <property type="component" value="Unassembled WGS sequence"/>
</dbReference>
<dbReference type="Gene3D" id="3.40.50.150">
    <property type="entry name" value="Vaccinia Virus protein VP39"/>
    <property type="match status" value="1"/>
</dbReference>
<feature type="region of interest" description="Disordered" evidence="1">
    <location>
        <begin position="101"/>
        <end position="218"/>
    </location>
</feature>
<dbReference type="AlphaFoldDB" id="A0A0C9XEN5"/>
<organism evidence="3 4">
    <name type="scientific">Laccaria amethystina LaAM-08-1</name>
    <dbReference type="NCBI Taxonomy" id="1095629"/>
    <lineage>
        <taxon>Eukaryota</taxon>
        <taxon>Fungi</taxon>
        <taxon>Dikarya</taxon>
        <taxon>Basidiomycota</taxon>
        <taxon>Agaricomycotina</taxon>
        <taxon>Agaricomycetes</taxon>
        <taxon>Agaricomycetidae</taxon>
        <taxon>Agaricales</taxon>
        <taxon>Agaricineae</taxon>
        <taxon>Hydnangiaceae</taxon>
        <taxon>Laccaria</taxon>
    </lineage>
</organism>
<feature type="compositionally biased region" description="Acidic residues" evidence="1">
    <location>
        <begin position="536"/>
        <end position="546"/>
    </location>
</feature>
<dbReference type="STRING" id="1095629.A0A0C9XEN5"/>
<feature type="region of interest" description="Disordered" evidence="1">
    <location>
        <begin position="531"/>
        <end position="558"/>
    </location>
</feature>
<feature type="compositionally biased region" description="Polar residues" evidence="1">
    <location>
        <begin position="309"/>
        <end position="322"/>
    </location>
</feature>
<dbReference type="OrthoDB" id="2013972at2759"/>
<feature type="region of interest" description="Disordered" evidence="1">
    <location>
        <begin position="571"/>
        <end position="640"/>
    </location>
</feature>
<dbReference type="InterPro" id="IPR041698">
    <property type="entry name" value="Methyltransf_25"/>
</dbReference>
<evidence type="ECO:0000313" key="3">
    <source>
        <dbReference type="EMBL" id="KIK03361.1"/>
    </source>
</evidence>
<feature type="compositionally biased region" description="Polar residues" evidence="1">
    <location>
        <begin position="264"/>
        <end position="273"/>
    </location>
</feature>
<feature type="domain" description="Methyltransferase" evidence="2">
    <location>
        <begin position="421"/>
        <end position="517"/>
    </location>
</feature>